<evidence type="ECO:0000313" key="3">
    <source>
        <dbReference type="Proteomes" id="UP000179797"/>
    </source>
</evidence>
<keyword evidence="3" id="KW-1185">Reference proteome</keyword>
<evidence type="ECO:0000259" key="1">
    <source>
        <dbReference type="PROSITE" id="PS51186"/>
    </source>
</evidence>
<dbReference type="CDD" id="cd04301">
    <property type="entry name" value="NAT_SF"/>
    <property type="match status" value="1"/>
</dbReference>
<accession>A0A1S1Z559</accession>
<dbReference type="GO" id="GO:0016747">
    <property type="term" value="F:acyltransferase activity, transferring groups other than amino-acyl groups"/>
    <property type="evidence" value="ECO:0007669"/>
    <property type="project" value="InterPro"/>
</dbReference>
<dbReference type="Pfam" id="PF00583">
    <property type="entry name" value="Acetyltransf_1"/>
    <property type="match status" value="1"/>
</dbReference>
<dbReference type="SUPFAM" id="SSF55729">
    <property type="entry name" value="Acyl-CoA N-acyltransferases (Nat)"/>
    <property type="match status" value="1"/>
</dbReference>
<name>A0A1S1Z559_FLAPC</name>
<evidence type="ECO:0000313" key="2">
    <source>
        <dbReference type="EMBL" id="OHX68426.1"/>
    </source>
</evidence>
<protein>
    <recommendedName>
        <fullName evidence="1">N-acetyltransferase domain-containing protein</fullName>
    </recommendedName>
</protein>
<dbReference type="Proteomes" id="UP000179797">
    <property type="component" value="Unassembled WGS sequence"/>
</dbReference>
<dbReference type="AlphaFoldDB" id="A0A1S1Z559"/>
<dbReference type="EMBL" id="JRYR02000001">
    <property type="protein sequence ID" value="OHX68426.1"/>
    <property type="molecule type" value="Genomic_DNA"/>
</dbReference>
<sequence length="154" mass="17734">MTEIRNTIESDLEGLKDVLDSSELFPSEYLDEMISDYFKNPATEEIWFTNVSDGKIIGLGYCTSEKLTDGTYNLLAIAVRKDLQGNGEGKKMIGFIENLLLEKGHRILIVETSSDPAFELTRKFYDQLGYRKEATIQDFWKDGEDKIVYWKKLK</sequence>
<gene>
    <name evidence="2" type="ORF">NH26_03205</name>
</gene>
<dbReference type="InterPro" id="IPR000182">
    <property type="entry name" value="GNAT_dom"/>
</dbReference>
<dbReference type="Gene3D" id="3.40.630.30">
    <property type="match status" value="1"/>
</dbReference>
<proteinExistence type="predicted"/>
<dbReference type="STRING" id="915059.NH26_03205"/>
<feature type="domain" description="N-acetyltransferase" evidence="1">
    <location>
        <begin position="2"/>
        <end position="154"/>
    </location>
</feature>
<comment type="caution">
    <text evidence="2">The sequence shown here is derived from an EMBL/GenBank/DDBJ whole genome shotgun (WGS) entry which is preliminary data.</text>
</comment>
<dbReference type="OrthoDB" id="9789605at2"/>
<dbReference type="PROSITE" id="PS51186">
    <property type="entry name" value="GNAT"/>
    <property type="match status" value="1"/>
</dbReference>
<dbReference type="InterPro" id="IPR016181">
    <property type="entry name" value="Acyl_CoA_acyltransferase"/>
</dbReference>
<reference evidence="2 3" key="1">
    <citation type="journal article" date="2012" name="Int. J. Syst. Evol. Microbiol.">
        <title>Flammeovirga pacifica sp. nov., isolated from deep-sea sediment.</title>
        <authorList>
            <person name="Xu H."/>
            <person name="Fu Y."/>
            <person name="Yang N."/>
            <person name="Ding Z."/>
            <person name="Lai Q."/>
            <person name="Zeng R."/>
        </authorList>
    </citation>
    <scope>NUCLEOTIDE SEQUENCE [LARGE SCALE GENOMIC DNA]</scope>
    <source>
        <strain evidence="3">DSM 24597 / LMG 26175 / WPAGA1</strain>
    </source>
</reference>
<dbReference type="RefSeq" id="WP_044225553.1">
    <property type="nucleotide sequence ID" value="NZ_JRYR02000001.1"/>
</dbReference>
<organism evidence="2 3">
    <name type="scientific">Flammeovirga pacifica</name>
    <dbReference type="NCBI Taxonomy" id="915059"/>
    <lineage>
        <taxon>Bacteria</taxon>
        <taxon>Pseudomonadati</taxon>
        <taxon>Bacteroidota</taxon>
        <taxon>Cytophagia</taxon>
        <taxon>Cytophagales</taxon>
        <taxon>Flammeovirgaceae</taxon>
        <taxon>Flammeovirga</taxon>
    </lineage>
</organism>